<comment type="caution">
    <text evidence="2">The sequence shown here is derived from an EMBL/GenBank/DDBJ whole genome shotgun (WGS) entry which is preliminary data.</text>
</comment>
<reference evidence="2 3" key="1">
    <citation type="journal article" date="2021" name="Int. J. Syst. Evol. Microbiol.">
        <title>Reticulibacter mediterranei gen. nov., sp. nov., within the new family Reticulibacteraceae fam. nov., and Ktedonospora formicarum gen. nov., sp. nov., Ktedonobacter robiniae sp. nov., Dictyobacter formicarum sp. nov. and Dictyobacter arantiisoli sp. nov., belonging to the class Ktedonobacteria.</title>
        <authorList>
            <person name="Yabe S."/>
            <person name="Zheng Y."/>
            <person name="Wang C.M."/>
            <person name="Sakai Y."/>
            <person name="Abe K."/>
            <person name="Yokota A."/>
            <person name="Donadio S."/>
            <person name="Cavaletti L."/>
            <person name="Monciardini P."/>
        </authorList>
    </citation>
    <scope>NUCLEOTIDE SEQUENCE [LARGE SCALE GENOMIC DNA]</scope>
    <source>
        <strain evidence="2 3">SOSP1-30</strain>
    </source>
</reference>
<dbReference type="Pfam" id="PF01547">
    <property type="entry name" value="SBP_bac_1"/>
    <property type="match status" value="1"/>
</dbReference>
<keyword evidence="3" id="KW-1185">Reference proteome</keyword>
<name>A0ABQ3UW03_9CHLR</name>
<dbReference type="RefSeq" id="WP_201372999.1">
    <property type="nucleotide sequence ID" value="NZ_BNJG01000002.1"/>
</dbReference>
<evidence type="ECO:0000313" key="3">
    <source>
        <dbReference type="Proteomes" id="UP000654345"/>
    </source>
</evidence>
<sequence>MRQWRRLAFVALMLLSMLLTACGGSNAQATIVLKIADYSPEQKAFHEAVAAEYHRLHPDVTIQWQSTAQAQYLQSLPLSFQSHQAPDIFFYKSQLSPELSMSFLLKQGWIRQLDPTGNPDQSFLSRWSSDMFQEGINKHNGQVYGFPFTDNVIWGPGFMFYNKSLFQQAGLDPANPPTTWSQFTSACQAIKAKTGKYCLGVSLKGTDLQRMWYPIAGSIMTDQFFDYKTGTFDLNNPQLLQAFSFIQSLYQKGLVAPGVNDKTFSRQQLASGQVAIYFDGTWLPSTLTQLGFSESQYGIAAPPSPDNGPRGAEAILNTQNVYWVSSQTQHANQAWQFLQWMTDPTGFFAKNYLKDGFGTLAFADNKSLITDPAMKTMEQIAASGLRVNYPEPLLKCPDLAKSQAYSKAAGTQPNGEWQTMVDAIVKNTPLKPGADKLVTQRQKTFLDTLQQEAASGLKVSQSCFAFSNWNYNENYTGGY</sequence>
<dbReference type="Gene3D" id="3.40.190.10">
    <property type="entry name" value="Periplasmic binding protein-like II"/>
    <property type="match status" value="1"/>
</dbReference>
<evidence type="ECO:0000256" key="1">
    <source>
        <dbReference type="SAM" id="SignalP"/>
    </source>
</evidence>
<accession>A0ABQ3UW03</accession>
<evidence type="ECO:0008006" key="4">
    <source>
        <dbReference type="Google" id="ProtNLM"/>
    </source>
</evidence>
<proteinExistence type="predicted"/>
<dbReference type="PROSITE" id="PS51257">
    <property type="entry name" value="PROKAR_LIPOPROTEIN"/>
    <property type="match status" value="1"/>
</dbReference>
<organism evidence="2 3">
    <name type="scientific">Ktedonobacter robiniae</name>
    <dbReference type="NCBI Taxonomy" id="2778365"/>
    <lineage>
        <taxon>Bacteria</taxon>
        <taxon>Bacillati</taxon>
        <taxon>Chloroflexota</taxon>
        <taxon>Ktedonobacteria</taxon>
        <taxon>Ktedonobacterales</taxon>
        <taxon>Ktedonobacteraceae</taxon>
        <taxon>Ktedonobacter</taxon>
    </lineage>
</organism>
<dbReference type="SUPFAM" id="SSF53850">
    <property type="entry name" value="Periplasmic binding protein-like II"/>
    <property type="match status" value="1"/>
</dbReference>
<dbReference type="InterPro" id="IPR006059">
    <property type="entry name" value="SBP"/>
</dbReference>
<feature type="signal peptide" evidence="1">
    <location>
        <begin position="1"/>
        <end position="21"/>
    </location>
</feature>
<dbReference type="InterPro" id="IPR050490">
    <property type="entry name" value="Bact_solute-bd_prot1"/>
</dbReference>
<dbReference type="PANTHER" id="PTHR43649">
    <property type="entry name" value="ARABINOSE-BINDING PROTEIN-RELATED"/>
    <property type="match status" value="1"/>
</dbReference>
<evidence type="ECO:0000313" key="2">
    <source>
        <dbReference type="EMBL" id="GHO56515.1"/>
    </source>
</evidence>
<dbReference type="EMBL" id="BNJG01000002">
    <property type="protein sequence ID" value="GHO56515.1"/>
    <property type="molecule type" value="Genomic_DNA"/>
</dbReference>
<keyword evidence="1" id="KW-0732">Signal</keyword>
<feature type="chain" id="PRO_5046691560" description="ABC transporter substrate-binding protein" evidence="1">
    <location>
        <begin position="22"/>
        <end position="479"/>
    </location>
</feature>
<gene>
    <name evidence="2" type="ORF">KSB_49900</name>
</gene>
<protein>
    <recommendedName>
        <fullName evidence="4">ABC transporter substrate-binding protein</fullName>
    </recommendedName>
</protein>
<dbReference type="Proteomes" id="UP000654345">
    <property type="component" value="Unassembled WGS sequence"/>
</dbReference>
<dbReference type="PANTHER" id="PTHR43649:SF12">
    <property type="entry name" value="DIACETYLCHITOBIOSE BINDING PROTEIN DASA"/>
    <property type="match status" value="1"/>
</dbReference>